<gene>
    <name evidence="3" type="ORF">C493_08371</name>
</gene>
<organism evidence="3 4">
    <name type="scientific">Natronolimnohabitans innermongolicus JCM 12255</name>
    <dbReference type="NCBI Taxonomy" id="1227499"/>
    <lineage>
        <taxon>Archaea</taxon>
        <taxon>Methanobacteriati</taxon>
        <taxon>Methanobacteriota</taxon>
        <taxon>Stenosarchaea group</taxon>
        <taxon>Halobacteria</taxon>
        <taxon>Halobacteriales</taxon>
        <taxon>Natrialbaceae</taxon>
        <taxon>Natronolimnohabitans</taxon>
    </lineage>
</organism>
<dbReference type="EMBL" id="AOHZ01000041">
    <property type="protein sequence ID" value="ELY57486.1"/>
    <property type="molecule type" value="Genomic_DNA"/>
</dbReference>
<dbReference type="InterPro" id="IPR058285">
    <property type="entry name" value="DUF7979"/>
</dbReference>
<evidence type="ECO:0000313" key="3">
    <source>
        <dbReference type="EMBL" id="ELY57486.1"/>
    </source>
</evidence>
<name>L9X7U8_9EURY</name>
<dbReference type="OrthoDB" id="296997at2157"/>
<evidence type="ECO:0000259" key="2">
    <source>
        <dbReference type="Pfam" id="PF25934"/>
    </source>
</evidence>
<reference evidence="3 4" key="1">
    <citation type="journal article" date="2014" name="PLoS Genet.">
        <title>Phylogenetically driven sequencing of extremely halophilic archaea reveals strategies for static and dynamic osmo-response.</title>
        <authorList>
            <person name="Becker E.A."/>
            <person name="Seitzer P.M."/>
            <person name="Tritt A."/>
            <person name="Larsen D."/>
            <person name="Krusor M."/>
            <person name="Yao A.I."/>
            <person name="Wu D."/>
            <person name="Madern D."/>
            <person name="Eisen J.A."/>
            <person name="Darling A.E."/>
            <person name="Facciotti M.T."/>
        </authorList>
    </citation>
    <scope>NUCLEOTIDE SEQUENCE [LARGE SCALE GENOMIC DNA]</scope>
    <source>
        <strain evidence="3 4">JCM 12255</strain>
    </source>
</reference>
<proteinExistence type="predicted"/>
<evidence type="ECO:0000313" key="4">
    <source>
        <dbReference type="Proteomes" id="UP000011602"/>
    </source>
</evidence>
<dbReference type="Proteomes" id="UP000011602">
    <property type="component" value="Unassembled WGS sequence"/>
</dbReference>
<sequence length="79" mass="8557">MSTTITLEPADEIPADCRVCHYDELGESAKARLPALTRGPPDSDESSGRQTATADDAFLESLGDCDLVKFTDYYVLSVD</sequence>
<dbReference type="Pfam" id="PF25934">
    <property type="entry name" value="DUF7979"/>
    <property type="match status" value="1"/>
</dbReference>
<accession>L9X7U8</accession>
<keyword evidence="4" id="KW-1185">Reference proteome</keyword>
<dbReference type="AlphaFoldDB" id="L9X7U8"/>
<dbReference type="RefSeq" id="WP_007258973.1">
    <property type="nucleotide sequence ID" value="NZ_AOHZ01000041.1"/>
</dbReference>
<dbReference type="eggNOG" id="arCOG09283">
    <property type="taxonomic scope" value="Archaea"/>
</dbReference>
<protein>
    <recommendedName>
        <fullName evidence="2">DUF7979 domain-containing protein</fullName>
    </recommendedName>
</protein>
<evidence type="ECO:0000256" key="1">
    <source>
        <dbReference type="SAM" id="MobiDB-lite"/>
    </source>
</evidence>
<feature type="domain" description="DUF7979" evidence="2">
    <location>
        <begin position="4"/>
        <end position="76"/>
    </location>
</feature>
<feature type="region of interest" description="Disordered" evidence="1">
    <location>
        <begin position="31"/>
        <end position="52"/>
    </location>
</feature>
<comment type="caution">
    <text evidence="3">The sequence shown here is derived from an EMBL/GenBank/DDBJ whole genome shotgun (WGS) entry which is preliminary data.</text>
</comment>